<evidence type="ECO:0000256" key="1">
    <source>
        <dbReference type="SAM" id="MobiDB-lite"/>
    </source>
</evidence>
<name>A0AAU2UYM7_9ACTN</name>
<organism evidence="2">
    <name type="scientific">Streptomyces sp. NBC_00003</name>
    <dbReference type="NCBI Taxonomy" id="2903608"/>
    <lineage>
        <taxon>Bacteria</taxon>
        <taxon>Bacillati</taxon>
        <taxon>Actinomycetota</taxon>
        <taxon>Actinomycetes</taxon>
        <taxon>Kitasatosporales</taxon>
        <taxon>Streptomycetaceae</taxon>
        <taxon>Streptomyces</taxon>
    </lineage>
</organism>
<evidence type="ECO:0000313" key="2">
    <source>
        <dbReference type="EMBL" id="WTW60043.1"/>
    </source>
</evidence>
<gene>
    <name evidence="2" type="ORF">OG549_04975</name>
</gene>
<sequence>MRSTPFSPYAAGSGASAHGPTGAATIPALYCENPLAHNPPGRPATQVRFEPYAEDVGDGEPGGF</sequence>
<accession>A0AAU2UYM7</accession>
<dbReference type="AlphaFoldDB" id="A0AAU2UYM7"/>
<proteinExistence type="predicted"/>
<feature type="region of interest" description="Disordered" evidence="1">
    <location>
        <begin position="1"/>
        <end position="64"/>
    </location>
</feature>
<reference evidence="2" key="1">
    <citation type="submission" date="2022-10" db="EMBL/GenBank/DDBJ databases">
        <title>The complete genomes of actinobacterial strains from the NBC collection.</title>
        <authorList>
            <person name="Joergensen T.S."/>
            <person name="Alvarez Arevalo M."/>
            <person name="Sterndorff E.B."/>
            <person name="Faurdal D."/>
            <person name="Vuksanovic O."/>
            <person name="Mourched A.-S."/>
            <person name="Charusanti P."/>
            <person name="Shaw S."/>
            <person name="Blin K."/>
            <person name="Weber T."/>
        </authorList>
    </citation>
    <scope>NUCLEOTIDE SEQUENCE</scope>
    <source>
        <strain evidence="2">NBC_00003</strain>
    </source>
</reference>
<dbReference type="EMBL" id="CP108318">
    <property type="protein sequence ID" value="WTW60043.1"/>
    <property type="molecule type" value="Genomic_DNA"/>
</dbReference>
<protein>
    <submittedName>
        <fullName evidence="2">Uncharacterized protein</fullName>
    </submittedName>
</protein>